<protein>
    <recommendedName>
        <fullName evidence="4">DUF4350 domain-containing protein</fullName>
    </recommendedName>
</protein>
<sequence length="149" mass="17396">MKTRSRGSLLPLTYIFGSFFGAIMIASVFAYNNYRFSKYNFVDFNELIFYEKSEIFIPNDDRYELFIFSSNQPNNYTILNSLQKDHKILAVDLHQKRIKSNNTVNYITSDINTILKLMGIFNITHIPSSLQIVKQGDGRYKQDSKINKI</sequence>
<feature type="transmembrane region" description="Helical" evidence="1">
    <location>
        <begin position="12"/>
        <end position="31"/>
    </location>
</feature>
<accession>A0ABM8Q5W7</accession>
<evidence type="ECO:0000256" key="1">
    <source>
        <dbReference type="SAM" id="Phobius"/>
    </source>
</evidence>
<comment type="caution">
    <text evidence="2">The sequence shown here is derived from an EMBL/GenBank/DDBJ whole genome shotgun (WGS) entry which is preliminary data.</text>
</comment>
<reference evidence="2 3" key="1">
    <citation type="submission" date="2020-11" db="EMBL/GenBank/DDBJ databases">
        <authorList>
            <person name="Peeters C."/>
        </authorList>
    </citation>
    <scope>NUCLEOTIDE SEQUENCE [LARGE SCALE GENOMIC DNA]</scope>
    <source>
        <strain evidence="2 3">LMG 7974</strain>
    </source>
</reference>
<evidence type="ECO:0008006" key="4">
    <source>
        <dbReference type="Google" id="ProtNLM"/>
    </source>
</evidence>
<keyword evidence="1" id="KW-0812">Transmembrane</keyword>
<dbReference type="Proteomes" id="UP000789803">
    <property type="component" value="Unassembled WGS sequence"/>
</dbReference>
<evidence type="ECO:0000313" key="2">
    <source>
        <dbReference type="EMBL" id="CAD7288301.1"/>
    </source>
</evidence>
<evidence type="ECO:0000313" key="3">
    <source>
        <dbReference type="Proteomes" id="UP000789803"/>
    </source>
</evidence>
<organism evidence="2 3">
    <name type="scientific">Campylobacter majalis</name>
    <dbReference type="NCBI Taxonomy" id="2790656"/>
    <lineage>
        <taxon>Bacteria</taxon>
        <taxon>Pseudomonadati</taxon>
        <taxon>Campylobacterota</taxon>
        <taxon>Epsilonproteobacteria</taxon>
        <taxon>Campylobacterales</taxon>
        <taxon>Campylobacteraceae</taxon>
        <taxon>Campylobacter</taxon>
    </lineage>
</organism>
<dbReference type="EMBL" id="CAJHOF010000007">
    <property type="protein sequence ID" value="CAD7288301.1"/>
    <property type="molecule type" value="Genomic_DNA"/>
</dbReference>
<gene>
    <name evidence="2" type="ORF">LMG7974_00924</name>
</gene>
<keyword evidence="1" id="KW-0472">Membrane</keyword>
<proteinExistence type="predicted"/>
<name>A0ABM8Q5W7_9BACT</name>
<keyword evidence="1" id="KW-1133">Transmembrane helix</keyword>
<keyword evidence="3" id="KW-1185">Reference proteome</keyword>